<comment type="similarity">
    <text evidence="1">Belongs to the NodU/CmcH family.</text>
</comment>
<dbReference type="CDD" id="cd24098">
    <property type="entry name" value="ASKHA_NBD_TobZ_N"/>
    <property type="match status" value="1"/>
</dbReference>
<dbReference type="InterPro" id="IPR043129">
    <property type="entry name" value="ATPase_NBD"/>
</dbReference>
<feature type="domain" description="Carbamoyltransferase C-terminal" evidence="3">
    <location>
        <begin position="398"/>
        <end position="569"/>
    </location>
</feature>
<organism evidence="4 5">
    <name type="scientific">Candidatus Magnetoglobus multicellularis str. Araruama</name>
    <dbReference type="NCBI Taxonomy" id="890399"/>
    <lineage>
        <taxon>Bacteria</taxon>
        <taxon>Pseudomonadati</taxon>
        <taxon>Thermodesulfobacteriota</taxon>
        <taxon>Desulfobacteria</taxon>
        <taxon>Desulfobacterales</taxon>
        <taxon>Desulfobacteraceae</taxon>
        <taxon>Candidatus Magnetoglobus</taxon>
    </lineage>
</organism>
<gene>
    <name evidence="4" type="ORF">OMM_03344</name>
</gene>
<dbReference type="Pfam" id="PF02543">
    <property type="entry name" value="Carbam_trans_N"/>
    <property type="match status" value="1"/>
</dbReference>
<dbReference type="Pfam" id="PF16861">
    <property type="entry name" value="Carbam_trans_C"/>
    <property type="match status" value="1"/>
</dbReference>
<accession>A0A1V1P602</accession>
<comment type="caution">
    <text evidence="4">The sequence shown here is derived from an EMBL/GenBank/DDBJ whole genome shotgun (WGS) entry which is preliminary data.</text>
</comment>
<evidence type="ECO:0000259" key="2">
    <source>
        <dbReference type="Pfam" id="PF02543"/>
    </source>
</evidence>
<keyword evidence="4" id="KW-0808">Transferase</keyword>
<dbReference type="EMBL" id="ATBP01000447">
    <property type="protein sequence ID" value="ETR70297.1"/>
    <property type="molecule type" value="Genomic_DNA"/>
</dbReference>
<evidence type="ECO:0000259" key="3">
    <source>
        <dbReference type="Pfam" id="PF16861"/>
    </source>
</evidence>
<dbReference type="Gene3D" id="3.90.870.20">
    <property type="entry name" value="Carbamoyltransferase, C-terminal domain"/>
    <property type="match status" value="1"/>
</dbReference>
<proteinExistence type="inferred from homology"/>
<dbReference type="Proteomes" id="UP000189670">
    <property type="component" value="Unassembled WGS sequence"/>
</dbReference>
<dbReference type="AlphaFoldDB" id="A0A1V1P602"/>
<dbReference type="SUPFAM" id="SSF53067">
    <property type="entry name" value="Actin-like ATPase domain"/>
    <property type="match status" value="1"/>
</dbReference>
<dbReference type="InterPro" id="IPR051338">
    <property type="entry name" value="NodU/CmcH_Carbamoyltrnsfr"/>
</dbReference>
<protein>
    <submittedName>
        <fullName evidence="4">Carbamoyltransferase</fullName>
    </submittedName>
</protein>
<evidence type="ECO:0000256" key="1">
    <source>
        <dbReference type="ARBA" id="ARBA00006129"/>
    </source>
</evidence>
<dbReference type="GO" id="GO:0016740">
    <property type="term" value="F:transferase activity"/>
    <property type="evidence" value="ECO:0007669"/>
    <property type="project" value="UniProtKB-KW"/>
</dbReference>
<evidence type="ECO:0000313" key="4">
    <source>
        <dbReference type="EMBL" id="ETR70297.1"/>
    </source>
</evidence>
<evidence type="ECO:0000313" key="5">
    <source>
        <dbReference type="Proteomes" id="UP000189670"/>
    </source>
</evidence>
<dbReference type="Gene3D" id="3.30.420.40">
    <property type="match status" value="2"/>
</dbReference>
<reference evidence="5" key="1">
    <citation type="submission" date="2012-11" db="EMBL/GenBank/DDBJ databases">
        <authorList>
            <person name="Lucero-Rivera Y.E."/>
            <person name="Tovar-Ramirez D."/>
        </authorList>
    </citation>
    <scope>NUCLEOTIDE SEQUENCE [LARGE SCALE GENOMIC DNA]</scope>
    <source>
        <strain evidence="5">Araruama</strain>
    </source>
</reference>
<name>A0A1V1P602_9BACT</name>
<dbReference type="InterPro" id="IPR038152">
    <property type="entry name" value="Carbam_trans_C_sf"/>
</dbReference>
<dbReference type="PANTHER" id="PTHR34847:SF1">
    <property type="entry name" value="NODULATION PROTEIN U"/>
    <property type="match status" value="1"/>
</dbReference>
<feature type="domain" description="Carbamoyltransferase" evidence="2">
    <location>
        <begin position="3"/>
        <end position="346"/>
    </location>
</feature>
<dbReference type="PANTHER" id="PTHR34847">
    <property type="entry name" value="NODULATION PROTEIN U"/>
    <property type="match status" value="1"/>
</dbReference>
<dbReference type="InterPro" id="IPR031730">
    <property type="entry name" value="Carbam_trans_C"/>
</dbReference>
<dbReference type="InterPro" id="IPR003696">
    <property type="entry name" value="Carbtransf_dom"/>
</dbReference>
<sequence length="571" mass="64978">MTHILGINSTYHESSACLLKDGKMIAFAEEERFNRIKHAKPARVDNPDVLPVNAIQFCLDQGNIGFSDIHYIGFSFHPETRWRKCVSVDEPAGLIDHSWGTQTGEKLFYQKNLNIPNKLSDLAGLDISDRFYFLPHHLCHAASTFLVSPFKHSAILIIDGIAEFASTWLGYGDNHTIHELWEIDYPNSLGFLWEKMSEFLGFTEYDACKVMGLASYGESAKVMEKMNQIICLKDDGRFEINNDIMKFRKPDFSSLEALFQIEKRSEQTHIFAVHENIAAALQDVTEKVIIHLANQLQKTTRSKHICLAGGVALNCVANGKIIPNTQFESIFIQPAANDAGTAIGAAYYIWNQKLKKPRSNPLTHVYWGPEFSDQTIRKVLESHNLSYQKLESFESIIARMISQGSIVAWFDGRMEAGPRALGQRSILGDPRSPIIRDVLNNKVKYREIFRPFCPSVLKEDAGKWFEIEQFDDPAHYMLIACKVRKNKAERIPAVTHIDGTARIQLVTKETNPRYYQLISEFKRQTGIPIVLNTSFNIQEPIVCSPEHAIYTFKKSRIDCLVIGNFLVKKVW</sequence>